<reference evidence="3" key="1">
    <citation type="submission" date="2017-05" db="EMBL/GenBank/DDBJ databases">
        <title>The Genome Sequence of Enterococcus sp. 4G2_DIV0659.</title>
        <authorList>
            <consortium name="The Broad Institute Genomics Platform"/>
            <consortium name="The Broad Institute Genomic Center for Infectious Diseases"/>
            <person name="Earl A."/>
            <person name="Manson A."/>
            <person name="Schwartman J."/>
            <person name="Gilmore M."/>
            <person name="Abouelleil A."/>
            <person name="Cao P."/>
            <person name="Chapman S."/>
            <person name="Cusick C."/>
            <person name="Shea T."/>
            <person name="Young S."/>
            <person name="Neafsey D."/>
            <person name="Nusbaum C."/>
            <person name="Birren B."/>
        </authorList>
    </citation>
    <scope>NUCLEOTIDE SEQUENCE [LARGE SCALE GENOMIC DNA]</scope>
    <source>
        <strain evidence="3">4G2_DIV0659</strain>
    </source>
</reference>
<evidence type="ECO:0000256" key="1">
    <source>
        <dbReference type="SAM" id="Phobius"/>
    </source>
</evidence>
<name>A0A242CIF1_9ENTE</name>
<reference evidence="2 4" key="2">
    <citation type="submission" date="2018-07" db="EMBL/GenBank/DDBJ databases">
        <title>The Genome Sequence of Enterococcus sp. DIV0659b.</title>
        <authorList>
            <consortium name="The Broad Institute Genomics Platform"/>
            <consortium name="The Broad Institute Genomic Center for Infectious Diseases"/>
            <person name="Earl A."/>
            <person name="Manson A."/>
            <person name="Schwartman J."/>
            <person name="Gilmore M."/>
            <person name="Abouelleil A."/>
            <person name="Cao P."/>
            <person name="Chapman S."/>
            <person name="Cusick C."/>
            <person name="Shea T."/>
            <person name="Young S."/>
            <person name="Neafsey D."/>
            <person name="Nusbaum C."/>
            <person name="Birren B."/>
        </authorList>
    </citation>
    <scope>NUCLEOTIDE SEQUENCE [LARGE SCALE GENOMIC DNA]</scope>
    <source>
        <strain evidence="2 4">4G2_DIV0659</strain>
    </source>
</reference>
<keyword evidence="1" id="KW-1133">Transmembrane helix</keyword>
<dbReference type="Proteomes" id="UP000195139">
    <property type="component" value="Unassembled WGS sequence"/>
</dbReference>
<organism evidence="3">
    <name type="scientific">Candidatus Enterococcus mansonii</name>
    <dbReference type="NCBI Taxonomy" id="1834181"/>
    <lineage>
        <taxon>Bacteria</taxon>
        <taxon>Bacillati</taxon>
        <taxon>Bacillota</taxon>
        <taxon>Bacilli</taxon>
        <taxon>Lactobacillales</taxon>
        <taxon>Enterococcaceae</taxon>
        <taxon>Enterococcus</taxon>
    </lineage>
</organism>
<comment type="caution">
    <text evidence="3">The sequence shown here is derived from an EMBL/GenBank/DDBJ whole genome shotgun (WGS) entry which is preliminary data.</text>
</comment>
<sequence>MKDDSKKVITEINSTIKVPKDKTYRAIEEGIRLGKKRSRKRRVYSFIALATTAAIGMIIIINSPIANALTDIFGAKLMNVAPGETKEFAPKTINQTNNGFENIDTLKPIKLVDDVDISQELLMKYAWIPLTYSSSGELIVDVVDSKVVVHRFNATELLLSFVDVRTGQETSEADTIYYNDKNQPIEKYKDLDIFTYKLQDKILEQQVLFSSKKKSDPTYMELSIVDGLLVMFPHDDYSHKKERQLILQPVEIKLK</sequence>
<evidence type="ECO:0000313" key="3">
    <source>
        <dbReference type="EMBL" id="OTO10006.1"/>
    </source>
</evidence>
<dbReference type="OrthoDB" id="2184510at2"/>
<protein>
    <submittedName>
        <fullName evidence="3">Uncharacterized protein</fullName>
    </submittedName>
</protein>
<dbReference type="RefSeq" id="WP_086329613.1">
    <property type="nucleotide sequence ID" value="NZ_NGLE02000001.1"/>
</dbReference>
<evidence type="ECO:0000313" key="4">
    <source>
        <dbReference type="Proteomes" id="UP000195139"/>
    </source>
</evidence>
<keyword evidence="1" id="KW-0472">Membrane</keyword>
<dbReference type="AlphaFoldDB" id="A0A242CIF1"/>
<feature type="transmembrane region" description="Helical" evidence="1">
    <location>
        <begin position="43"/>
        <end position="61"/>
    </location>
</feature>
<proteinExistence type="predicted"/>
<keyword evidence="4" id="KW-1185">Reference proteome</keyword>
<dbReference type="EMBL" id="NGLE01000001">
    <property type="protein sequence ID" value="OTO10006.1"/>
    <property type="molecule type" value="Genomic_DNA"/>
</dbReference>
<keyword evidence="1" id="KW-0812">Transmembrane</keyword>
<gene>
    <name evidence="3" type="ORF">A5880_000689</name>
    <name evidence="2" type="ORF">A5880_002792</name>
</gene>
<accession>A0A242CIF1</accession>
<dbReference type="EMBL" id="NGLE02000001">
    <property type="protein sequence ID" value="MEI5995202.1"/>
    <property type="molecule type" value="Genomic_DNA"/>
</dbReference>
<evidence type="ECO:0000313" key="2">
    <source>
        <dbReference type="EMBL" id="MEI5995202.1"/>
    </source>
</evidence>